<evidence type="ECO:0000256" key="1">
    <source>
        <dbReference type="ARBA" id="ARBA00022649"/>
    </source>
</evidence>
<organism evidence="4 5">
    <name type="scientific">Paramicrobacterium chengjingii</name>
    <dbReference type="NCBI Taxonomy" id="2769067"/>
    <lineage>
        <taxon>Bacteria</taxon>
        <taxon>Bacillati</taxon>
        <taxon>Actinomycetota</taxon>
        <taxon>Actinomycetes</taxon>
        <taxon>Micrococcales</taxon>
        <taxon>Microbacteriaceae</taxon>
        <taxon>Paramicrobacterium</taxon>
    </lineage>
</organism>
<evidence type="ECO:0000256" key="2">
    <source>
        <dbReference type="ARBA" id="ARBA00022722"/>
    </source>
</evidence>
<accession>A0ABX6YIY2</accession>
<evidence type="ECO:0000256" key="3">
    <source>
        <dbReference type="ARBA" id="ARBA00022801"/>
    </source>
</evidence>
<sequence>MTRNDHELVCDALDHLAVLHQHLERSDLDDQTVADAVSLRLASAIEAISETSERFRDRTFGDDWKIIWATRNRISHGYAYIDMGLIRATVIHDLPDFERGLRESLAE</sequence>
<gene>
    <name evidence="4" type="ORF">HCR76_00970</name>
</gene>
<dbReference type="Pfam" id="PF01934">
    <property type="entry name" value="HepT-like"/>
    <property type="match status" value="1"/>
</dbReference>
<reference evidence="4 5" key="1">
    <citation type="submission" date="2020-12" db="EMBL/GenBank/DDBJ databases">
        <title>Microbacterium sp. HY060.</title>
        <authorList>
            <person name="Zhou J."/>
        </authorList>
    </citation>
    <scope>NUCLEOTIDE SEQUENCE [LARGE SCALE GENOMIC DNA]</scope>
    <source>
        <strain evidence="4 5">HY60</strain>
    </source>
</reference>
<dbReference type="RefSeq" id="WP_166985739.1">
    <property type="nucleotide sequence ID" value="NZ_CP061169.1"/>
</dbReference>
<protein>
    <submittedName>
        <fullName evidence="4">DUF86 domain-containing protein</fullName>
    </submittedName>
</protein>
<keyword evidence="3" id="KW-0378">Hydrolase</keyword>
<keyword evidence="5" id="KW-1185">Reference proteome</keyword>
<dbReference type="EMBL" id="CP061169">
    <property type="protein sequence ID" value="QPZ38712.1"/>
    <property type="molecule type" value="Genomic_DNA"/>
</dbReference>
<evidence type="ECO:0000313" key="5">
    <source>
        <dbReference type="Proteomes" id="UP000662814"/>
    </source>
</evidence>
<dbReference type="InterPro" id="IPR008201">
    <property type="entry name" value="HepT-like"/>
</dbReference>
<dbReference type="Proteomes" id="UP000662814">
    <property type="component" value="Chromosome"/>
</dbReference>
<keyword evidence="2" id="KW-0540">Nuclease</keyword>
<evidence type="ECO:0000313" key="4">
    <source>
        <dbReference type="EMBL" id="QPZ38712.1"/>
    </source>
</evidence>
<keyword evidence="1" id="KW-1277">Toxin-antitoxin system</keyword>
<proteinExistence type="predicted"/>
<name>A0ABX6YIY2_9MICO</name>